<sequence length="874" mass="92889">MREPAGMGLKIMGSTALLTEATRFCRRRALWVVLAAMVLAGLSLTHAAHHLGVSTNTDELFASSLPWRQRQIAYEKNFPQNQDLLVAVVDGSIPEEAEATADALTKALSEDKEHFLSVQQPGALPYFQKEGLLFLDQKSLSSLLDQTIDAQPFLGQLTADPSARGLFAALSLVAMGVSRGEANLQPFMPALQGFDDALRQAAGGHPKPLSWENLLAGPLAQQAGKYRFVLAQPRLDYDALEPGGAATAVLRHIAAGLEFVRTGQAHVRITGPVALADEEFSTVAHGMVEGTIISIALITLWLFLALRSWRLILPVLATLMLGLILTIGFASVAVGTLNLVSVAFAILFVGIAVDFAIQYCVRFREVRHEIADPAISLPETTRRVGGQILVAAAATAAGFLAFVPTSFEGVAELGLIAGIGMVIAFFCTMTFLPAMLSLFRPRAEGREIGFAVGMPIDRTLLRWRRPVLLVFALIAVSGIAQLSRLTFDSDPLHTKNPNTEAMRTLYGMMGDPMTNPYSADILVANREQAEALAKKLEKLPTVAEVLTLSSFVPDNQDEKLALVADAASLLGPTLTPHTPPSSVTAEQIRLAIGSALGQIRPALAKLPANHPLAGIAAALDRLSHTSDETLLAANAALVRFLPMQLERLRTALSAEKVSVKDIPPALAKDWQLPDGRVRVQAMTSPKASDSAGLHRFAAEVLAVAPDASGSAIVIVETAQTIVNAFRHAAMGAIAAIMVILALALRRMLDAALVMSALLLSALMTVVVITLLPMTLNFANIIALPLLLGVGVSFNIYFVMNWRAGVSGFLATATARAVIFSALTTGTAFGSLALSEHPGTASMGNLLMISLGCTLVASLIYIPALLSGLRRQGQA</sequence>
<evidence type="ECO:0000256" key="3">
    <source>
        <dbReference type="ARBA" id="ARBA00022692"/>
    </source>
</evidence>
<dbReference type="NCBIfam" id="TIGR03480">
    <property type="entry name" value="HpnN"/>
    <property type="match status" value="1"/>
</dbReference>
<keyword evidence="2" id="KW-1003">Cell membrane</keyword>
<organism evidence="8 9">
    <name type="scientific">Granulibacter bethesdensis</name>
    <dbReference type="NCBI Taxonomy" id="364410"/>
    <lineage>
        <taxon>Bacteria</taxon>
        <taxon>Pseudomonadati</taxon>
        <taxon>Pseudomonadota</taxon>
        <taxon>Alphaproteobacteria</taxon>
        <taxon>Acetobacterales</taxon>
        <taxon>Acetobacteraceae</taxon>
        <taxon>Granulibacter</taxon>
    </lineage>
</organism>
<dbReference type="Pfam" id="PF03176">
    <property type="entry name" value="MMPL"/>
    <property type="match status" value="1"/>
</dbReference>
<proteinExistence type="predicted"/>
<evidence type="ECO:0000259" key="7">
    <source>
        <dbReference type="PROSITE" id="PS50156"/>
    </source>
</evidence>
<feature type="transmembrane region" description="Helical" evidence="6">
    <location>
        <begin position="283"/>
        <end position="304"/>
    </location>
</feature>
<dbReference type="PROSITE" id="PS50156">
    <property type="entry name" value="SSD"/>
    <property type="match status" value="1"/>
</dbReference>
<dbReference type="InterPro" id="IPR004869">
    <property type="entry name" value="MMPL_dom"/>
</dbReference>
<keyword evidence="3 6" id="KW-0812">Transmembrane</keyword>
<dbReference type="InterPro" id="IPR000731">
    <property type="entry name" value="SSD"/>
</dbReference>
<dbReference type="AlphaFoldDB" id="A0AAC9P971"/>
<feature type="transmembrane region" description="Helical" evidence="6">
    <location>
        <begin position="845"/>
        <end position="865"/>
    </location>
</feature>
<evidence type="ECO:0000313" key="9">
    <source>
        <dbReference type="Proteomes" id="UP000182373"/>
    </source>
</evidence>
<gene>
    <name evidence="8" type="ORF">GbCGDNIH9_1975</name>
</gene>
<evidence type="ECO:0000256" key="4">
    <source>
        <dbReference type="ARBA" id="ARBA00022989"/>
    </source>
</evidence>
<dbReference type="GO" id="GO:0005886">
    <property type="term" value="C:plasma membrane"/>
    <property type="evidence" value="ECO:0007669"/>
    <property type="project" value="UniProtKB-SubCell"/>
</dbReference>
<feature type="transmembrane region" description="Helical" evidence="6">
    <location>
        <begin position="467"/>
        <end position="487"/>
    </location>
</feature>
<evidence type="ECO:0000256" key="1">
    <source>
        <dbReference type="ARBA" id="ARBA00004651"/>
    </source>
</evidence>
<dbReference type="PANTHER" id="PTHR33406">
    <property type="entry name" value="MEMBRANE PROTEIN MJ1562-RELATED"/>
    <property type="match status" value="1"/>
</dbReference>
<dbReference type="InterPro" id="IPR017841">
    <property type="entry name" value="Hopanoid_biosynth_HpnN"/>
</dbReference>
<feature type="transmembrane region" description="Helical" evidence="6">
    <location>
        <begin position="339"/>
        <end position="357"/>
    </location>
</feature>
<feature type="transmembrane region" description="Helical" evidence="6">
    <location>
        <begin position="724"/>
        <end position="744"/>
    </location>
</feature>
<evidence type="ECO:0000256" key="6">
    <source>
        <dbReference type="SAM" id="Phobius"/>
    </source>
</evidence>
<feature type="transmembrane region" description="Helical" evidence="6">
    <location>
        <begin position="388"/>
        <end position="407"/>
    </location>
</feature>
<dbReference type="InterPro" id="IPR050545">
    <property type="entry name" value="Mycobact_MmpL"/>
</dbReference>
<reference evidence="9" key="1">
    <citation type="submission" date="2016-11" db="EMBL/GenBank/DDBJ databases">
        <title>Comparative genomic and phenotypic analysis of Granulibacter bethesdensis clinical isolates from patients with chronic granulomatous disease.</title>
        <authorList>
            <person name="Zarember K.A."/>
            <person name="Porcella S.F."/>
            <person name="Chu J."/>
            <person name="Ding L."/>
            <person name="Dahlstrom E."/>
            <person name="Barbian K."/>
            <person name="Martens C."/>
            <person name="Sykora L."/>
            <person name="Kramer S."/>
            <person name="Pettinato A.M."/>
            <person name="Hong H."/>
            <person name="Wald G."/>
            <person name="Berg L.J."/>
            <person name="Rogge L.S."/>
            <person name="Greenberg D.E."/>
            <person name="Falcone E.L."/>
            <person name="Neves J.F."/>
            <person name="Simoes M.J."/>
            <person name="Casal M."/>
            <person name="Rodriguez-Lopez F.C."/>
            <person name="Zelazny A."/>
            <person name="Gallin J.I."/>
            <person name="Holland S.M."/>
        </authorList>
    </citation>
    <scope>NUCLEOTIDE SEQUENCE [LARGE SCALE GENOMIC DNA]</scope>
    <source>
        <strain evidence="9">NIH9.1</strain>
    </source>
</reference>
<evidence type="ECO:0000256" key="5">
    <source>
        <dbReference type="ARBA" id="ARBA00023136"/>
    </source>
</evidence>
<dbReference type="SUPFAM" id="SSF82866">
    <property type="entry name" value="Multidrug efflux transporter AcrB transmembrane domain"/>
    <property type="match status" value="2"/>
</dbReference>
<dbReference type="EMBL" id="CP018191">
    <property type="protein sequence ID" value="APH55292.1"/>
    <property type="molecule type" value="Genomic_DNA"/>
</dbReference>
<keyword evidence="5 6" id="KW-0472">Membrane</keyword>
<evidence type="ECO:0000256" key="2">
    <source>
        <dbReference type="ARBA" id="ARBA00022475"/>
    </source>
</evidence>
<feature type="transmembrane region" description="Helical" evidence="6">
    <location>
        <begin position="311"/>
        <end position="333"/>
    </location>
</feature>
<feature type="transmembrane region" description="Helical" evidence="6">
    <location>
        <begin position="751"/>
        <end position="771"/>
    </location>
</feature>
<keyword evidence="4 6" id="KW-1133">Transmembrane helix</keyword>
<feature type="transmembrane region" description="Helical" evidence="6">
    <location>
        <begin position="809"/>
        <end position="833"/>
    </location>
</feature>
<feature type="domain" description="SSD" evidence="7">
    <location>
        <begin position="321"/>
        <end position="438"/>
    </location>
</feature>
<protein>
    <submittedName>
        <fullName evidence="8">Acriflavin resistance plasma membrane protein</fullName>
    </submittedName>
</protein>
<dbReference type="PANTHER" id="PTHR33406:SF13">
    <property type="entry name" value="MEMBRANE PROTEIN YDFJ"/>
    <property type="match status" value="1"/>
</dbReference>
<name>A0AAC9P971_9PROT</name>
<accession>A0AAC9P971</accession>
<evidence type="ECO:0000313" key="8">
    <source>
        <dbReference type="EMBL" id="APH55292.1"/>
    </source>
</evidence>
<feature type="transmembrane region" description="Helical" evidence="6">
    <location>
        <begin position="413"/>
        <end position="436"/>
    </location>
</feature>
<comment type="subcellular location">
    <subcellularLocation>
        <location evidence="1">Cell membrane</location>
        <topology evidence="1">Multi-pass membrane protein</topology>
    </subcellularLocation>
</comment>
<feature type="transmembrane region" description="Helical" evidence="6">
    <location>
        <begin position="777"/>
        <end position="797"/>
    </location>
</feature>
<dbReference type="Gene3D" id="1.20.1640.10">
    <property type="entry name" value="Multidrug efflux transporter AcrB transmembrane domain"/>
    <property type="match status" value="2"/>
</dbReference>
<dbReference type="Proteomes" id="UP000182373">
    <property type="component" value="Chromosome"/>
</dbReference>